<dbReference type="SUPFAM" id="SSF50156">
    <property type="entry name" value="PDZ domain-like"/>
    <property type="match status" value="1"/>
</dbReference>
<comment type="similarity">
    <text evidence="8">Belongs to the two pore domain potassium channel (TC 1.A.1.8) family.</text>
</comment>
<evidence type="ECO:0000256" key="5">
    <source>
        <dbReference type="ARBA" id="ARBA00023065"/>
    </source>
</evidence>
<dbReference type="InterPro" id="IPR013099">
    <property type="entry name" value="K_chnl_dom"/>
</dbReference>
<evidence type="ECO:0000256" key="8">
    <source>
        <dbReference type="RuleBase" id="RU003857"/>
    </source>
</evidence>
<gene>
    <name evidence="12" type="primary">KCNK1</name>
    <name evidence="12" type="ORF">T03_166</name>
</gene>
<keyword evidence="5 8" id="KW-0406">Ion transport</keyword>
<dbReference type="Gene3D" id="2.30.42.10">
    <property type="match status" value="1"/>
</dbReference>
<keyword evidence="13" id="KW-1185">Reference proteome</keyword>
<feature type="transmembrane region" description="Helical" evidence="10">
    <location>
        <begin position="277"/>
        <end position="298"/>
    </location>
</feature>
<feature type="region of interest" description="Disordered" evidence="9">
    <location>
        <begin position="558"/>
        <end position="588"/>
    </location>
</feature>
<keyword evidence="2 8" id="KW-0813">Transport</keyword>
<dbReference type="Gene3D" id="1.10.287.70">
    <property type="match status" value="1"/>
</dbReference>
<dbReference type="SUPFAM" id="SSF81324">
    <property type="entry name" value="Voltage-gated potassium channels"/>
    <property type="match status" value="2"/>
</dbReference>
<dbReference type="InterPro" id="IPR001478">
    <property type="entry name" value="PDZ"/>
</dbReference>
<name>A0A0V1CCP8_TRIBR</name>
<evidence type="ECO:0000256" key="7">
    <source>
        <dbReference type="ARBA" id="ARBA00023303"/>
    </source>
</evidence>
<accession>A0A0V1CCP8</accession>
<dbReference type="PANTHER" id="PTHR11003">
    <property type="entry name" value="POTASSIUM CHANNEL, SUBFAMILY K"/>
    <property type="match status" value="1"/>
</dbReference>
<dbReference type="OrthoDB" id="297496at2759"/>
<evidence type="ECO:0000313" key="13">
    <source>
        <dbReference type="Proteomes" id="UP000054653"/>
    </source>
</evidence>
<dbReference type="GO" id="GO:0005886">
    <property type="term" value="C:plasma membrane"/>
    <property type="evidence" value="ECO:0007669"/>
    <property type="project" value="TreeGrafter"/>
</dbReference>
<keyword evidence="3 8" id="KW-0812">Transmembrane</keyword>
<dbReference type="PRINTS" id="PR01333">
    <property type="entry name" value="2POREKCHANEL"/>
</dbReference>
<comment type="subcellular location">
    <subcellularLocation>
        <location evidence="1">Membrane</location>
        <topology evidence="1">Multi-pass membrane protein</topology>
    </subcellularLocation>
</comment>
<organism evidence="12 13">
    <name type="scientific">Trichinella britovi</name>
    <name type="common">Parasitic roundworm</name>
    <dbReference type="NCBI Taxonomy" id="45882"/>
    <lineage>
        <taxon>Eukaryota</taxon>
        <taxon>Metazoa</taxon>
        <taxon>Ecdysozoa</taxon>
        <taxon>Nematoda</taxon>
        <taxon>Enoplea</taxon>
        <taxon>Dorylaimia</taxon>
        <taxon>Trichinellida</taxon>
        <taxon>Trichinellidae</taxon>
        <taxon>Trichinella</taxon>
    </lineage>
</organism>
<dbReference type="EMBL" id="JYDI01000257">
    <property type="protein sequence ID" value="KRY47069.1"/>
    <property type="molecule type" value="Genomic_DNA"/>
</dbReference>
<dbReference type="STRING" id="45882.A0A0V1CCP8"/>
<keyword evidence="4 10" id="KW-1133">Transmembrane helix</keyword>
<feature type="transmembrane region" description="Helical" evidence="10">
    <location>
        <begin position="387"/>
        <end position="408"/>
    </location>
</feature>
<dbReference type="SMART" id="SM00228">
    <property type="entry name" value="PDZ"/>
    <property type="match status" value="1"/>
</dbReference>
<dbReference type="Proteomes" id="UP000054653">
    <property type="component" value="Unassembled WGS sequence"/>
</dbReference>
<feature type="domain" description="PDZ" evidence="11">
    <location>
        <begin position="13"/>
        <end position="86"/>
    </location>
</feature>
<dbReference type="Pfam" id="PF00595">
    <property type="entry name" value="PDZ"/>
    <property type="match status" value="1"/>
</dbReference>
<feature type="transmembrane region" description="Helical" evidence="10">
    <location>
        <begin position="437"/>
        <end position="459"/>
    </location>
</feature>
<evidence type="ECO:0000256" key="9">
    <source>
        <dbReference type="SAM" id="MobiDB-lite"/>
    </source>
</evidence>
<evidence type="ECO:0000256" key="2">
    <source>
        <dbReference type="ARBA" id="ARBA00022448"/>
    </source>
</evidence>
<evidence type="ECO:0000256" key="10">
    <source>
        <dbReference type="SAM" id="Phobius"/>
    </source>
</evidence>
<dbReference type="GO" id="GO:0022841">
    <property type="term" value="F:potassium ion leak channel activity"/>
    <property type="evidence" value="ECO:0007669"/>
    <property type="project" value="TreeGrafter"/>
</dbReference>
<dbReference type="GO" id="GO:0030322">
    <property type="term" value="P:stabilization of membrane potential"/>
    <property type="evidence" value="ECO:0007669"/>
    <property type="project" value="TreeGrafter"/>
</dbReference>
<dbReference type="InterPro" id="IPR003280">
    <property type="entry name" value="2pore_dom_K_chnl"/>
</dbReference>
<evidence type="ECO:0000256" key="3">
    <source>
        <dbReference type="ARBA" id="ARBA00022692"/>
    </source>
</evidence>
<keyword evidence="7 8" id="KW-0407">Ion channel</keyword>
<dbReference type="AlphaFoldDB" id="A0A0V1CCP8"/>
<evidence type="ECO:0000313" key="12">
    <source>
        <dbReference type="EMBL" id="KRY47069.1"/>
    </source>
</evidence>
<feature type="transmembrane region" description="Helical" evidence="10">
    <location>
        <begin position="471"/>
        <end position="488"/>
    </location>
</feature>
<feature type="transmembrane region" description="Helical" evidence="10">
    <location>
        <begin position="500"/>
        <end position="524"/>
    </location>
</feature>
<dbReference type="PANTHER" id="PTHR11003:SF249">
    <property type="entry name" value="TWO PORE POTASSIUM CHANNEL PROTEIN SUP-9"/>
    <property type="match status" value="1"/>
</dbReference>
<protein>
    <submittedName>
        <fullName evidence="12">Potassium channel subfamily K member 1</fullName>
    </submittedName>
</protein>
<evidence type="ECO:0000256" key="4">
    <source>
        <dbReference type="ARBA" id="ARBA00022989"/>
    </source>
</evidence>
<evidence type="ECO:0000256" key="6">
    <source>
        <dbReference type="ARBA" id="ARBA00023136"/>
    </source>
</evidence>
<keyword evidence="6 10" id="KW-0472">Membrane</keyword>
<dbReference type="InterPro" id="IPR005408">
    <property type="entry name" value="2pore_dom_K_chnl_TWIK"/>
</dbReference>
<dbReference type="PROSITE" id="PS50106">
    <property type="entry name" value="PDZ"/>
    <property type="match status" value="1"/>
</dbReference>
<sequence length="588" mass="66960">MDDEKNYECLKFTINVVNRRCGLGLKNCNGKVVVSKLMKDSASAEKLKVGDILVSINGETFKNKAECRRLILKTNKVFDIEIKRKKEVQTGTPPYVSLDLLNLMDTSSLSFTAVELDQLQDDQSPKQQAPPEVEQKEVELKPNWDNLPSDIQNILKNRLHQFEMEMEQKAESPETAQPVPNSENKVTFNKHITTCSIKSDRHDLNAIQPIIEIDLSNQTILLTLQHYNKAAEGDICCFLDIRVRRKKMGLEFMASYHRAGAGSVREQIWIRLYPIRMLLLFVFFIVYLAIGAAIFVVVEAPYERNEIRKLVRLVDNFINSHKTCLIKSEFLELLSSVSSAAQRGVSVDLNGTMESNWNFGQSFFFCGTLVSTVGYGRISPVTSTGKAFTIIYCIFGIPLFLVLLSAFVDRIRLPANWLLEKLTIRFGHLYHESQIRLIHLAAITLLILMSLFVLPAAVFQSIEDNWTYLDAFYYCFVSLTTIGLGDYIPGDKPNQKFREIYKIMTTGYLIIGLLGMMLFLSVVYEVPELNVSRFLISDSADLAEKERLRALNSMEPSYTRHLDESDTSQLTPDQPGYTNPMPDYEYGY</sequence>
<dbReference type="Pfam" id="PF07885">
    <property type="entry name" value="Ion_trans_2"/>
    <property type="match status" value="2"/>
</dbReference>
<dbReference type="PRINTS" id="PR01586">
    <property type="entry name" value="TWIKCHANNEL"/>
</dbReference>
<proteinExistence type="inferred from homology"/>
<reference evidence="12 13" key="1">
    <citation type="submission" date="2015-01" db="EMBL/GenBank/DDBJ databases">
        <title>Evolution of Trichinella species and genotypes.</title>
        <authorList>
            <person name="Korhonen P.K."/>
            <person name="Edoardo P."/>
            <person name="Giuseppe L.R."/>
            <person name="Gasser R.B."/>
        </authorList>
    </citation>
    <scope>NUCLEOTIDE SEQUENCE [LARGE SCALE GENOMIC DNA]</scope>
    <source>
        <strain evidence="12">ISS120</strain>
    </source>
</reference>
<dbReference type="GO" id="GO:0015271">
    <property type="term" value="F:outward rectifier potassium channel activity"/>
    <property type="evidence" value="ECO:0007669"/>
    <property type="project" value="TreeGrafter"/>
</dbReference>
<evidence type="ECO:0000256" key="1">
    <source>
        <dbReference type="ARBA" id="ARBA00004141"/>
    </source>
</evidence>
<comment type="caution">
    <text evidence="12">The sequence shown here is derived from an EMBL/GenBank/DDBJ whole genome shotgun (WGS) entry which is preliminary data.</text>
</comment>
<evidence type="ECO:0000259" key="11">
    <source>
        <dbReference type="PROSITE" id="PS50106"/>
    </source>
</evidence>
<dbReference type="InterPro" id="IPR036034">
    <property type="entry name" value="PDZ_sf"/>
</dbReference>